<keyword evidence="3" id="KW-0597">Phosphoprotein</keyword>
<dbReference type="SMART" id="SM00387">
    <property type="entry name" value="HATPase_c"/>
    <property type="match status" value="1"/>
</dbReference>
<dbReference type="InterPro" id="IPR004358">
    <property type="entry name" value="Sig_transdc_His_kin-like_C"/>
</dbReference>
<dbReference type="InterPro" id="IPR036097">
    <property type="entry name" value="HisK_dim/P_sf"/>
</dbReference>
<dbReference type="Pfam" id="PF02518">
    <property type="entry name" value="HATPase_c"/>
    <property type="match status" value="1"/>
</dbReference>
<keyword evidence="5 11" id="KW-0418">Kinase</keyword>
<dbReference type="FunFam" id="3.30.565.10:FF:000010">
    <property type="entry name" value="Sensor histidine kinase RcsC"/>
    <property type="match status" value="1"/>
</dbReference>
<proteinExistence type="predicted"/>
<name>G2E7M8_9GAMM</name>
<evidence type="ECO:0000313" key="12">
    <source>
        <dbReference type="Proteomes" id="UP000004200"/>
    </source>
</evidence>
<reference evidence="11 12" key="1">
    <citation type="submission" date="2011-06" db="EMBL/GenBank/DDBJ databases">
        <title>The draft genome of Thiorhodococcus drewsii AZ1.</title>
        <authorList>
            <consortium name="US DOE Joint Genome Institute (JGI-PGF)"/>
            <person name="Lucas S."/>
            <person name="Han J."/>
            <person name="Lapidus A."/>
            <person name="Cheng J.-F."/>
            <person name="Goodwin L."/>
            <person name="Pitluck S."/>
            <person name="Peters L."/>
            <person name="Land M.L."/>
            <person name="Hauser L."/>
            <person name="Vogl K."/>
            <person name="Liu Z."/>
            <person name="Imhoff J."/>
            <person name="Thiel V."/>
            <person name="Frigaard N.-U."/>
            <person name="Bryant D.A."/>
            <person name="Woyke T.J."/>
        </authorList>
    </citation>
    <scope>NUCLEOTIDE SEQUENCE [LARGE SCALE GENOMIC DNA]</scope>
    <source>
        <strain evidence="11 12">AZ1</strain>
    </source>
</reference>
<dbReference type="InterPro" id="IPR001638">
    <property type="entry name" value="Solute-binding_3/MltF_N"/>
</dbReference>
<protein>
    <recommendedName>
        <fullName evidence="2">histidine kinase</fullName>
        <ecNumber evidence="2">2.7.13.3</ecNumber>
    </recommendedName>
</protein>
<evidence type="ECO:0000256" key="2">
    <source>
        <dbReference type="ARBA" id="ARBA00012438"/>
    </source>
</evidence>
<dbReference type="STRING" id="765913.ThidrDRAFT_4291"/>
<gene>
    <name evidence="11" type="ORF">ThidrDRAFT_4291</name>
</gene>
<dbReference type="EC" id="2.7.13.3" evidence="2"/>
<comment type="catalytic activity">
    <reaction evidence="1">
        <text>ATP + protein L-histidine = ADP + protein N-phospho-L-histidine.</text>
        <dbReference type="EC" id="2.7.13.3"/>
    </reaction>
</comment>
<dbReference type="InterPro" id="IPR036890">
    <property type="entry name" value="HATPase_C_sf"/>
</dbReference>
<dbReference type="Gene3D" id="3.30.565.10">
    <property type="entry name" value="Histidine kinase-like ATPase, C-terminal domain"/>
    <property type="match status" value="1"/>
</dbReference>
<evidence type="ECO:0000259" key="10">
    <source>
        <dbReference type="PROSITE" id="PS50112"/>
    </source>
</evidence>
<dbReference type="PRINTS" id="PR00344">
    <property type="entry name" value="BCTRLSENSOR"/>
</dbReference>
<dbReference type="PANTHER" id="PTHR43047:SF64">
    <property type="entry name" value="HISTIDINE KINASE CONTAINING CHEY-HOMOLOGOUS RECEIVER DOMAIN AND PAS DOMAIN-RELATED"/>
    <property type="match status" value="1"/>
</dbReference>
<evidence type="ECO:0000256" key="8">
    <source>
        <dbReference type="SAM" id="MobiDB-lite"/>
    </source>
</evidence>
<dbReference type="NCBIfam" id="TIGR00229">
    <property type="entry name" value="sensory_box"/>
    <property type="match status" value="1"/>
</dbReference>
<evidence type="ECO:0000256" key="7">
    <source>
        <dbReference type="SAM" id="Coils"/>
    </source>
</evidence>
<dbReference type="SUPFAM" id="SSF53850">
    <property type="entry name" value="Periplasmic binding protein-like II"/>
    <property type="match status" value="3"/>
</dbReference>
<evidence type="ECO:0000256" key="3">
    <source>
        <dbReference type="ARBA" id="ARBA00022553"/>
    </source>
</evidence>
<dbReference type="Gene3D" id="1.10.287.130">
    <property type="match status" value="1"/>
</dbReference>
<evidence type="ECO:0000313" key="11">
    <source>
        <dbReference type="EMBL" id="EGV27912.1"/>
    </source>
</evidence>
<dbReference type="PATRIC" id="fig|765913.3.peg.4365"/>
<dbReference type="InterPro" id="IPR000014">
    <property type="entry name" value="PAS"/>
</dbReference>
<feature type="compositionally biased region" description="Basic and acidic residues" evidence="8">
    <location>
        <begin position="1249"/>
        <end position="1265"/>
    </location>
</feature>
<dbReference type="PROSITE" id="PS50112">
    <property type="entry name" value="PAS"/>
    <property type="match status" value="1"/>
</dbReference>
<dbReference type="Gene3D" id="3.30.450.20">
    <property type="entry name" value="PAS domain"/>
    <property type="match status" value="1"/>
</dbReference>
<dbReference type="Gene3D" id="3.40.190.10">
    <property type="entry name" value="Periplasmic binding protein-like II"/>
    <property type="match status" value="6"/>
</dbReference>
<dbReference type="InterPro" id="IPR005467">
    <property type="entry name" value="His_kinase_dom"/>
</dbReference>
<dbReference type="InterPro" id="IPR003661">
    <property type="entry name" value="HisK_dim/P_dom"/>
</dbReference>
<evidence type="ECO:0000256" key="5">
    <source>
        <dbReference type="ARBA" id="ARBA00022777"/>
    </source>
</evidence>
<dbReference type="SMART" id="SM00062">
    <property type="entry name" value="PBPb"/>
    <property type="match status" value="1"/>
</dbReference>
<sequence length="1356" mass="151145">MAFSRRPSPRGMADLTALLVLLLSLTPLRGMARDAPSADPLTRVSVQLTWKHQFQFAGFYAAIAQGFYRDRGLSVELREYTQGLDMLDEVRSGRATYGIANGSVIDWRLAGEPVVLLANYFRKAPLVVLGQPGIRTLNDLRGKRLMAEETELRSPLLSAALRETGLVPGTNLTIRPHAFDAGPFIRGEVEATTAFFTNEPFELERKGIPFQTIELNGYLPGLGDDYLFTSETQASTHPERTRAFVQASNAGWRYALDHPDEIVELILDRHSRRKSHEALAYEADKTRDLILPFSAPIGALLPRRIEMVASALLDAGHPGSLANLQGFLFDEGTPIRAPHRPPNPLDYSGAERAWIKAHPRVSLRVDADDAPYSFVDGTGTLDGILVDLVRAMCEDAGLEPNLTPGSHAKMDQESREPGIQGYLNFDYHDAGASGSFLGIESPIPPMYALYTRRPNEFSSDGLRNLKGKRILLAKGMDPTEQGFSAADNQYQWVETPEEAFERLLSDRADAYFANFAHVQWHLHRHFITDLTPLYFSSGYPDPMLAVFKEYPELHAILKKAYGHVSNRLPSLLARWQLEQAGASRPALTKEQRRWLSAHPVIRYAVNPNWAPIESLDRDGHPTGMAHEYIQRIQDLLGVRFEPVAVASWTDLRERFEHGEIDVLPGIVETQSRRAHYRFTAPYLTFPVAIFAPAGAPFLGSLDALADKKVAVVGDYATHEWLRQDHPEIVTVPVATTAAALKEVAEGRVDAFVDNLVTTSHAIGQDGLLEIRMAGTTPYELSVGMAVRKDWPVLVDILEHAIAALPKIERDGIYNRWVQALPPAVVDYGLLWKALAVCALVLAVTLYWNRRLRREMRMRRHAEQTLADSERRYREMVESAGTSDFHFYSITPSGLIGYVTPGSFKLFGNASETILGRHWREVVTWPEPAIELFESAIGICLNGQVPEPVTLEFSRNGVRQQLISHPRPVKDERGRTVRIEGIAVNLTARLQLEEQLFAAITAAREANQAKSIFLATISHEIRTPMNAIVGMIHLCLDSPLNAEQHGYLQAARRASESLMQLLNGILDESKAEAGRLTLEARPFALRELIENLNALVARRGQGSELAFRYQIDPEIPPRLLGDPLRLGQILTNLIDNAVKFTERGEILLSVRMPEIQERRLRLEFTVRDTGIGIDEAEIGNLFEPFRQADSSITRRYGGSGLGLAISRHLVELMGGTIDVTSRIDEGSTFRFDIWLDRPAAPNEALTAHRVPKDVPRVPEEETERQGGPDTALPMTPKTLAATASGGSSPETVLTELRERAERRDPTTEDVLAEHRQVLADALSPESFRMLSDQIENYRFGEAAVTLDDLVRTFEISK</sequence>
<dbReference type="EMBL" id="AFWT01000053">
    <property type="protein sequence ID" value="EGV27912.1"/>
    <property type="molecule type" value="Genomic_DNA"/>
</dbReference>
<dbReference type="Pfam" id="PF09084">
    <property type="entry name" value="NMT1"/>
    <property type="match status" value="1"/>
</dbReference>
<evidence type="ECO:0000256" key="4">
    <source>
        <dbReference type="ARBA" id="ARBA00022679"/>
    </source>
</evidence>
<evidence type="ECO:0000259" key="9">
    <source>
        <dbReference type="PROSITE" id="PS50109"/>
    </source>
</evidence>
<dbReference type="Pfam" id="PF00497">
    <property type="entry name" value="SBP_bac_3"/>
    <property type="match status" value="1"/>
</dbReference>
<dbReference type="CDD" id="cd01007">
    <property type="entry name" value="PBP2_BvgS_HisK_like"/>
    <property type="match status" value="1"/>
</dbReference>
<dbReference type="SMART" id="SM00388">
    <property type="entry name" value="HisKA"/>
    <property type="match status" value="1"/>
</dbReference>
<feature type="domain" description="Histidine kinase" evidence="9">
    <location>
        <begin position="1015"/>
        <end position="1236"/>
    </location>
</feature>
<keyword evidence="7" id="KW-0175">Coiled coil</keyword>
<keyword evidence="6" id="KW-0902">Two-component regulatory system</keyword>
<dbReference type="InterPro" id="IPR035965">
    <property type="entry name" value="PAS-like_dom_sf"/>
</dbReference>
<dbReference type="InterPro" id="IPR003594">
    <property type="entry name" value="HATPase_dom"/>
</dbReference>
<dbReference type="InterPro" id="IPR015168">
    <property type="entry name" value="SsuA/THI5"/>
</dbReference>
<dbReference type="PROSITE" id="PS50109">
    <property type="entry name" value="HIS_KIN"/>
    <property type="match status" value="1"/>
</dbReference>
<evidence type="ECO:0000256" key="1">
    <source>
        <dbReference type="ARBA" id="ARBA00000085"/>
    </source>
</evidence>
<dbReference type="eggNOG" id="COG0715">
    <property type="taxonomic scope" value="Bacteria"/>
</dbReference>
<dbReference type="SUPFAM" id="SSF55785">
    <property type="entry name" value="PYP-like sensor domain (PAS domain)"/>
    <property type="match status" value="1"/>
</dbReference>
<feature type="domain" description="PAS" evidence="10">
    <location>
        <begin position="868"/>
        <end position="916"/>
    </location>
</feature>
<dbReference type="GO" id="GO:0000155">
    <property type="term" value="F:phosphorelay sensor kinase activity"/>
    <property type="evidence" value="ECO:0007669"/>
    <property type="project" value="InterPro"/>
</dbReference>
<dbReference type="CDD" id="cd00082">
    <property type="entry name" value="HisKA"/>
    <property type="match status" value="1"/>
</dbReference>
<evidence type="ECO:0000256" key="6">
    <source>
        <dbReference type="ARBA" id="ARBA00023012"/>
    </source>
</evidence>
<dbReference type="SUPFAM" id="SSF55874">
    <property type="entry name" value="ATPase domain of HSP90 chaperone/DNA topoisomerase II/histidine kinase"/>
    <property type="match status" value="1"/>
</dbReference>
<organism evidence="11 12">
    <name type="scientific">Thiorhodococcus drewsii AZ1</name>
    <dbReference type="NCBI Taxonomy" id="765913"/>
    <lineage>
        <taxon>Bacteria</taxon>
        <taxon>Pseudomonadati</taxon>
        <taxon>Pseudomonadota</taxon>
        <taxon>Gammaproteobacteria</taxon>
        <taxon>Chromatiales</taxon>
        <taxon>Chromatiaceae</taxon>
        <taxon>Thiorhodococcus</taxon>
    </lineage>
</organism>
<dbReference type="SUPFAM" id="SSF47384">
    <property type="entry name" value="Homodimeric domain of signal transducing histidine kinase"/>
    <property type="match status" value="1"/>
</dbReference>
<comment type="caution">
    <text evidence="11">The sequence shown here is derived from an EMBL/GenBank/DDBJ whole genome shotgun (WGS) entry which is preliminary data.</text>
</comment>
<accession>G2E7M8</accession>
<dbReference type="Proteomes" id="UP000004200">
    <property type="component" value="Unassembled WGS sequence"/>
</dbReference>
<feature type="region of interest" description="Disordered" evidence="8">
    <location>
        <begin position="1243"/>
        <end position="1273"/>
    </location>
</feature>
<dbReference type="CDD" id="cd16922">
    <property type="entry name" value="HATPase_EvgS-ArcB-TorS-like"/>
    <property type="match status" value="1"/>
</dbReference>
<dbReference type="eggNOG" id="COG5002">
    <property type="taxonomic scope" value="Bacteria"/>
</dbReference>
<dbReference type="PANTHER" id="PTHR43047">
    <property type="entry name" value="TWO-COMPONENT HISTIDINE PROTEIN KINASE"/>
    <property type="match status" value="1"/>
</dbReference>
<keyword evidence="12" id="KW-1185">Reference proteome</keyword>
<keyword evidence="4" id="KW-0808">Transferase</keyword>
<dbReference type="Pfam" id="PF00512">
    <property type="entry name" value="HisKA"/>
    <property type="match status" value="1"/>
</dbReference>
<feature type="coiled-coil region" evidence="7">
    <location>
        <begin position="851"/>
        <end position="878"/>
    </location>
</feature>